<evidence type="ECO:0000313" key="5">
    <source>
        <dbReference type="Proteomes" id="UP000677228"/>
    </source>
</evidence>
<gene>
    <name evidence="3" type="ORF">OVA965_LOCUS2088</name>
    <name evidence="4" type="ORF">TMI583_LOCUS2088</name>
</gene>
<dbReference type="Proteomes" id="UP000682733">
    <property type="component" value="Unassembled WGS sequence"/>
</dbReference>
<comment type="caution">
    <text evidence="3">The sequence shown here is derived from an EMBL/GenBank/DDBJ whole genome shotgun (WGS) entry which is preliminary data.</text>
</comment>
<proteinExistence type="predicted"/>
<evidence type="ECO:0000256" key="2">
    <source>
        <dbReference type="SAM" id="Phobius"/>
    </source>
</evidence>
<feature type="non-terminal residue" evidence="3">
    <location>
        <position position="1"/>
    </location>
</feature>
<evidence type="ECO:0000313" key="3">
    <source>
        <dbReference type="EMBL" id="CAF0752375.1"/>
    </source>
</evidence>
<dbReference type="EMBL" id="CAJNOK010000428">
    <property type="protein sequence ID" value="CAF0752375.1"/>
    <property type="molecule type" value="Genomic_DNA"/>
</dbReference>
<evidence type="ECO:0000256" key="1">
    <source>
        <dbReference type="SAM" id="MobiDB-lite"/>
    </source>
</evidence>
<feature type="compositionally biased region" description="Polar residues" evidence="1">
    <location>
        <begin position="88"/>
        <end position="97"/>
    </location>
</feature>
<keyword evidence="2" id="KW-0472">Membrane</keyword>
<sequence length="97" mass="11239">SSLRNFTTTTREVTLFIENRSTFTIHYALWPLLSLILLIIGVWLSIYLMTTFCRSQHGQRKNFASYYTTQESTMGEITSKRPTHQENETSSCAQHCV</sequence>
<organism evidence="3 5">
    <name type="scientific">Didymodactylos carnosus</name>
    <dbReference type="NCBI Taxonomy" id="1234261"/>
    <lineage>
        <taxon>Eukaryota</taxon>
        <taxon>Metazoa</taxon>
        <taxon>Spiralia</taxon>
        <taxon>Gnathifera</taxon>
        <taxon>Rotifera</taxon>
        <taxon>Eurotatoria</taxon>
        <taxon>Bdelloidea</taxon>
        <taxon>Philodinida</taxon>
        <taxon>Philodinidae</taxon>
        <taxon>Didymodactylos</taxon>
    </lineage>
</organism>
<name>A0A8S2CMS3_9BILA</name>
<evidence type="ECO:0000313" key="4">
    <source>
        <dbReference type="EMBL" id="CAF3531251.1"/>
    </source>
</evidence>
<feature type="region of interest" description="Disordered" evidence="1">
    <location>
        <begin position="74"/>
        <end position="97"/>
    </location>
</feature>
<reference evidence="3" key="1">
    <citation type="submission" date="2021-02" db="EMBL/GenBank/DDBJ databases">
        <authorList>
            <person name="Nowell W R."/>
        </authorList>
    </citation>
    <scope>NUCLEOTIDE SEQUENCE</scope>
</reference>
<protein>
    <submittedName>
        <fullName evidence="3">Uncharacterized protein</fullName>
    </submittedName>
</protein>
<feature type="transmembrane region" description="Helical" evidence="2">
    <location>
        <begin position="28"/>
        <end position="50"/>
    </location>
</feature>
<dbReference type="EMBL" id="CAJOBA010000428">
    <property type="protein sequence ID" value="CAF3531251.1"/>
    <property type="molecule type" value="Genomic_DNA"/>
</dbReference>
<accession>A0A8S2CMS3</accession>
<keyword evidence="2" id="KW-0812">Transmembrane</keyword>
<dbReference type="Proteomes" id="UP000677228">
    <property type="component" value="Unassembled WGS sequence"/>
</dbReference>
<keyword evidence="2" id="KW-1133">Transmembrane helix</keyword>
<dbReference type="AlphaFoldDB" id="A0A8S2CMS3"/>